<sequence length="115" mass="12666">MKASTIATALLLSSLSLPSQAMAWVLHQEHIEGPYSDWWHAQLLTEQGSDVKLQLSRLGKNGNFETQLTLDCTGSNTQISQGLLHEEQQLSAEESAKLVPSIVLDKARQEYCNAS</sequence>
<name>A0ABP9EZ57_9GAMM</name>
<evidence type="ECO:0000313" key="3">
    <source>
        <dbReference type="Proteomes" id="UP001499988"/>
    </source>
</evidence>
<proteinExistence type="predicted"/>
<dbReference type="EMBL" id="BAABJZ010000082">
    <property type="protein sequence ID" value="GAA4890382.1"/>
    <property type="molecule type" value="Genomic_DNA"/>
</dbReference>
<feature type="signal peptide" evidence="1">
    <location>
        <begin position="1"/>
        <end position="23"/>
    </location>
</feature>
<keyword evidence="1" id="KW-0732">Signal</keyword>
<protein>
    <submittedName>
        <fullName evidence="2">Uncharacterized protein</fullName>
    </submittedName>
</protein>
<organism evidence="2 3">
    <name type="scientific">Ferrimonas pelagia</name>
    <dbReference type="NCBI Taxonomy" id="1177826"/>
    <lineage>
        <taxon>Bacteria</taxon>
        <taxon>Pseudomonadati</taxon>
        <taxon>Pseudomonadota</taxon>
        <taxon>Gammaproteobacteria</taxon>
        <taxon>Alteromonadales</taxon>
        <taxon>Ferrimonadaceae</taxon>
        <taxon>Ferrimonas</taxon>
    </lineage>
</organism>
<evidence type="ECO:0000313" key="2">
    <source>
        <dbReference type="EMBL" id="GAA4890382.1"/>
    </source>
</evidence>
<gene>
    <name evidence="2" type="ORF">GCM10023333_24560</name>
</gene>
<dbReference type="RefSeq" id="WP_345335696.1">
    <property type="nucleotide sequence ID" value="NZ_BAABJZ010000082.1"/>
</dbReference>
<dbReference type="Proteomes" id="UP001499988">
    <property type="component" value="Unassembled WGS sequence"/>
</dbReference>
<comment type="caution">
    <text evidence="2">The sequence shown here is derived from an EMBL/GenBank/DDBJ whole genome shotgun (WGS) entry which is preliminary data.</text>
</comment>
<keyword evidence="3" id="KW-1185">Reference proteome</keyword>
<feature type="chain" id="PRO_5045628566" evidence="1">
    <location>
        <begin position="24"/>
        <end position="115"/>
    </location>
</feature>
<accession>A0ABP9EZ57</accession>
<reference evidence="3" key="1">
    <citation type="journal article" date="2019" name="Int. J. Syst. Evol. Microbiol.">
        <title>The Global Catalogue of Microorganisms (GCM) 10K type strain sequencing project: providing services to taxonomists for standard genome sequencing and annotation.</title>
        <authorList>
            <consortium name="The Broad Institute Genomics Platform"/>
            <consortium name="The Broad Institute Genome Sequencing Center for Infectious Disease"/>
            <person name="Wu L."/>
            <person name="Ma J."/>
        </authorList>
    </citation>
    <scope>NUCLEOTIDE SEQUENCE [LARGE SCALE GENOMIC DNA]</scope>
    <source>
        <strain evidence="3">JCM 18401</strain>
    </source>
</reference>
<evidence type="ECO:0000256" key="1">
    <source>
        <dbReference type="SAM" id="SignalP"/>
    </source>
</evidence>